<proteinExistence type="predicted"/>
<dbReference type="Pfam" id="PF01871">
    <property type="entry name" value="AMMECR1"/>
    <property type="match status" value="1"/>
</dbReference>
<dbReference type="PROSITE" id="PS51112">
    <property type="entry name" value="AMMECR1"/>
    <property type="match status" value="1"/>
</dbReference>
<organism evidence="2 3">
    <name type="scientific">Litoribrevibacter albus</name>
    <dbReference type="NCBI Taxonomy" id="1473156"/>
    <lineage>
        <taxon>Bacteria</taxon>
        <taxon>Pseudomonadati</taxon>
        <taxon>Pseudomonadota</taxon>
        <taxon>Gammaproteobacteria</taxon>
        <taxon>Oceanospirillales</taxon>
        <taxon>Oceanospirillaceae</taxon>
        <taxon>Litoribrevibacter</taxon>
    </lineage>
</organism>
<protein>
    <recommendedName>
        <fullName evidence="1">AMMECR1 domain-containing protein</fullName>
    </recommendedName>
</protein>
<accession>A0AA37W5N9</accession>
<gene>
    <name evidence="2" type="ORF">GCM10007876_00410</name>
</gene>
<comment type="caution">
    <text evidence="2">The sequence shown here is derived from an EMBL/GenBank/DDBJ whole genome shotgun (WGS) entry which is preliminary data.</text>
</comment>
<dbReference type="InterPro" id="IPR027623">
    <property type="entry name" value="AmmeMemoSam_A"/>
</dbReference>
<evidence type="ECO:0000313" key="3">
    <source>
        <dbReference type="Proteomes" id="UP001161389"/>
    </source>
</evidence>
<dbReference type="RefSeq" id="WP_284377362.1">
    <property type="nucleotide sequence ID" value="NZ_BSNM01000002.1"/>
</dbReference>
<dbReference type="NCBIfam" id="TIGR00296">
    <property type="entry name" value="TIGR00296 family protein"/>
    <property type="match status" value="1"/>
</dbReference>
<name>A0AA37W5N9_9GAMM</name>
<dbReference type="InterPro" id="IPR036071">
    <property type="entry name" value="AMMECR1_dom_sf"/>
</dbReference>
<feature type="domain" description="AMMECR1" evidence="1">
    <location>
        <begin position="19"/>
        <end position="204"/>
    </location>
</feature>
<dbReference type="NCBIfam" id="TIGR04335">
    <property type="entry name" value="AmmeMemoSam_A"/>
    <property type="match status" value="1"/>
</dbReference>
<dbReference type="AlphaFoldDB" id="A0AA37W5N9"/>
<reference evidence="2" key="2">
    <citation type="submission" date="2023-01" db="EMBL/GenBank/DDBJ databases">
        <title>Draft genome sequence of Litoribrevibacter albus strain NBRC 110071.</title>
        <authorList>
            <person name="Sun Q."/>
            <person name="Mori K."/>
        </authorList>
    </citation>
    <scope>NUCLEOTIDE SEQUENCE</scope>
    <source>
        <strain evidence="2">NBRC 110071</strain>
    </source>
</reference>
<dbReference type="Gene3D" id="3.30.1490.150">
    <property type="entry name" value="Hypothetical protein ph0010, domain 2"/>
    <property type="match status" value="1"/>
</dbReference>
<sequence length="204" mass="23036">MAPMPYSDLTPQQKIKLLTLARTTIQHGTQCADPDLADFTRHQARELGIADDELLHQPGCCFVTLHLNGKLRGCIGALTAFQPLINDVVEHAYAAAFKDYRFPPVTQEEVQTLQIDISLISPETEIPCTSEEELLSALEPHKDGLTIRDGFRQATFLPSVWEQLPDQHDFLDQLRLKAGMPQKHWSSDFKAYRYHTLSFGEGTF</sequence>
<dbReference type="Gene3D" id="3.30.700.20">
    <property type="entry name" value="Hypothetical protein ph0010, domain 1"/>
    <property type="match status" value="1"/>
</dbReference>
<dbReference type="InterPro" id="IPR027485">
    <property type="entry name" value="AMMECR1_N"/>
</dbReference>
<keyword evidence="3" id="KW-1185">Reference proteome</keyword>
<dbReference type="PANTHER" id="PTHR13016">
    <property type="entry name" value="AMMECR1 HOMOLOG"/>
    <property type="match status" value="1"/>
</dbReference>
<dbReference type="EMBL" id="BSNM01000002">
    <property type="protein sequence ID" value="GLQ29563.1"/>
    <property type="molecule type" value="Genomic_DNA"/>
</dbReference>
<reference evidence="2" key="1">
    <citation type="journal article" date="2014" name="Int. J. Syst. Evol. Microbiol.">
        <title>Complete genome sequence of Corynebacterium casei LMG S-19264T (=DSM 44701T), isolated from a smear-ripened cheese.</title>
        <authorList>
            <consortium name="US DOE Joint Genome Institute (JGI-PGF)"/>
            <person name="Walter F."/>
            <person name="Albersmeier A."/>
            <person name="Kalinowski J."/>
            <person name="Ruckert C."/>
        </authorList>
    </citation>
    <scope>NUCLEOTIDE SEQUENCE</scope>
    <source>
        <strain evidence="2">NBRC 110071</strain>
    </source>
</reference>
<evidence type="ECO:0000313" key="2">
    <source>
        <dbReference type="EMBL" id="GLQ29563.1"/>
    </source>
</evidence>
<evidence type="ECO:0000259" key="1">
    <source>
        <dbReference type="PROSITE" id="PS51112"/>
    </source>
</evidence>
<dbReference type="InterPro" id="IPR023473">
    <property type="entry name" value="AMMECR1"/>
</dbReference>
<dbReference type="SUPFAM" id="SSF143447">
    <property type="entry name" value="AMMECR1-like"/>
    <property type="match status" value="1"/>
</dbReference>
<dbReference type="InterPro" id="IPR002733">
    <property type="entry name" value="AMMECR1_domain"/>
</dbReference>
<dbReference type="PANTHER" id="PTHR13016:SF0">
    <property type="entry name" value="AMME SYNDROME CANDIDATE GENE 1 PROTEIN"/>
    <property type="match status" value="1"/>
</dbReference>
<dbReference type="Proteomes" id="UP001161389">
    <property type="component" value="Unassembled WGS sequence"/>
</dbReference>